<protein>
    <submittedName>
        <fullName evidence="1">Uncharacterized protein</fullName>
    </submittedName>
</protein>
<gene>
    <name evidence="1" type="ORF">UA74_04295</name>
</gene>
<proteinExistence type="predicted"/>
<organism evidence="1 2">
    <name type="scientific">Actinoalloteichus fjordicus</name>
    <dbReference type="NCBI Taxonomy" id="1612552"/>
    <lineage>
        <taxon>Bacteria</taxon>
        <taxon>Bacillati</taxon>
        <taxon>Actinomycetota</taxon>
        <taxon>Actinomycetes</taxon>
        <taxon>Pseudonocardiales</taxon>
        <taxon>Pseudonocardiaceae</taxon>
        <taxon>Actinoalloteichus</taxon>
    </lineage>
</organism>
<dbReference type="RefSeq" id="WP_157442151.1">
    <property type="nucleotide sequence ID" value="NZ_CP016076.1"/>
</dbReference>
<dbReference type="GO" id="GO:0003677">
    <property type="term" value="F:DNA binding"/>
    <property type="evidence" value="ECO:0007669"/>
    <property type="project" value="InterPro"/>
</dbReference>
<reference evidence="2" key="1">
    <citation type="submission" date="2016-06" db="EMBL/GenBank/DDBJ databases">
        <title>Complete genome sequence of Actinoalloteichus fjordicus DSM 46855 (=ADI127-17), type strain of the new species Actinoalloteichus fjordicus.</title>
        <authorList>
            <person name="Ruckert C."/>
            <person name="Nouioui I."/>
            <person name="Willmese J."/>
            <person name="van Wezel G."/>
            <person name="Klenk H.-P."/>
            <person name="Kalinowski J."/>
            <person name="Zotchev S.B."/>
        </authorList>
    </citation>
    <scope>NUCLEOTIDE SEQUENCE [LARGE SCALE GENOMIC DNA]</scope>
    <source>
        <strain evidence="2">ADI127-7</strain>
    </source>
</reference>
<accession>A0AAC9PQE3</accession>
<name>A0AAC9PQE3_9PSEU</name>
<dbReference type="EMBL" id="CP016076">
    <property type="protein sequence ID" value="APU12938.1"/>
    <property type="molecule type" value="Genomic_DNA"/>
</dbReference>
<dbReference type="InterPro" id="IPR010982">
    <property type="entry name" value="Lambda_DNA-bd_dom_sf"/>
</dbReference>
<dbReference type="AlphaFoldDB" id="A0AAC9PQE3"/>
<dbReference type="SUPFAM" id="SSF47413">
    <property type="entry name" value="lambda repressor-like DNA-binding domains"/>
    <property type="match status" value="1"/>
</dbReference>
<keyword evidence="2" id="KW-1185">Reference proteome</keyword>
<evidence type="ECO:0000313" key="1">
    <source>
        <dbReference type="EMBL" id="APU12938.1"/>
    </source>
</evidence>
<dbReference type="Proteomes" id="UP000185511">
    <property type="component" value="Chromosome"/>
</dbReference>
<dbReference type="KEGG" id="acad:UA74_04295"/>
<sequence length="238" mass="25285">MNVLPADEPIDPSLWERPQIRTALARHDISTVYRLLGGAGIAQRRIAQLTGQSQSDVSEIAGGRQVQAYDLLVRIAEGFGIPRGYMGLAYTDAVTRLLAASTAAVIEKDDDPMERRTFLGVVSKLVVGATLTTAEVDLLTVSPELTPAPRRVGATEVTQLKALTSALRTYDASHGGGSCRDAVLAQMQWAESLLSAAASDRVRPALLSAVADLKTLAGWTAHDLGLAHEARGYLAQAV</sequence>
<evidence type="ECO:0000313" key="2">
    <source>
        <dbReference type="Proteomes" id="UP000185511"/>
    </source>
</evidence>